<keyword evidence="2" id="KW-1133">Transmembrane helix</keyword>
<evidence type="ECO:0000256" key="1">
    <source>
        <dbReference type="SAM" id="MobiDB-lite"/>
    </source>
</evidence>
<feature type="region of interest" description="Disordered" evidence="1">
    <location>
        <begin position="239"/>
        <end position="265"/>
    </location>
</feature>
<reference evidence="3 4" key="1">
    <citation type="submission" date="2017-11" db="EMBL/GenBank/DDBJ databases">
        <title>Comparative genomics of Botrytis spp.</title>
        <authorList>
            <person name="Valero-Jimenez C.A."/>
            <person name="Tapia P."/>
            <person name="Veloso J."/>
            <person name="Silva-Moreno E."/>
            <person name="Staats M."/>
            <person name="Valdes J.H."/>
            <person name="Van Kan J.A.L."/>
        </authorList>
    </citation>
    <scope>NUCLEOTIDE SEQUENCE [LARGE SCALE GENOMIC DNA]</scope>
    <source>
        <strain evidence="3 4">MUCL2830</strain>
    </source>
</reference>
<keyword evidence="4" id="KW-1185">Reference proteome</keyword>
<feature type="compositionally biased region" description="Low complexity" evidence="1">
    <location>
        <begin position="1"/>
        <end position="89"/>
    </location>
</feature>
<evidence type="ECO:0000313" key="3">
    <source>
        <dbReference type="EMBL" id="TEY54943.1"/>
    </source>
</evidence>
<dbReference type="EMBL" id="PHWZ01000235">
    <property type="protein sequence ID" value="TEY54943.1"/>
    <property type="molecule type" value="Genomic_DNA"/>
</dbReference>
<gene>
    <name evidence="3" type="ORF">BOTCAL_0235g00150</name>
</gene>
<feature type="region of interest" description="Disordered" evidence="1">
    <location>
        <begin position="173"/>
        <end position="218"/>
    </location>
</feature>
<comment type="caution">
    <text evidence="3">The sequence shown here is derived from an EMBL/GenBank/DDBJ whole genome shotgun (WGS) entry which is preliminary data.</text>
</comment>
<feature type="compositionally biased region" description="Low complexity" evidence="1">
    <location>
        <begin position="242"/>
        <end position="257"/>
    </location>
</feature>
<organism evidence="3 4">
    <name type="scientific">Botryotinia calthae</name>
    <dbReference type="NCBI Taxonomy" id="38488"/>
    <lineage>
        <taxon>Eukaryota</taxon>
        <taxon>Fungi</taxon>
        <taxon>Dikarya</taxon>
        <taxon>Ascomycota</taxon>
        <taxon>Pezizomycotina</taxon>
        <taxon>Leotiomycetes</taxon>
        <taxon>Helotiales</taxon>
        <taxon>Sclerotiniaceae</taxon>
        <taxon>Botryotinia</taxon>
    </lineage>
</organism>
<feature type="transmembrane region" description="Helical" evidence="2">
    <location>
        <begin position="143"/>
        <end position="165"/>
    </location>
</feature>
<dbReference type="AlphaFoldDB" id="A0A4Y8CZZ9"/>
<proteinExistence type="predicted"/>
<keyword evidence="2" id="KW-0812">Transmembrane</keyword>
<feature type="region of interest" description="Disordered" evidence="1">
    <location>
        <begin position="1"/>
        <end position="90"/>
    </location>
</feature>
<feature type="compositionally biased region" description="Low complexity" evidence="1">
    <location>
        <begin position="189"/>
        <end position="202"/>
    </location>
</feature>
<dbReference type="Proteomes" id="UP000297299">
    <property type="component" value="Unassembled WGS sequence"/>
</dbReference>
<feature type="compositionally biased region" description="Polar residues" evidence="1">
    <location>
        <begin position="173"/>
        <end position="183"/>
    </location>
</feature>
<accession>A0A4Y8CZZ9</accession>
<protein>
    <submittedName>
        <fullName evidence="3">Uncharacterized protein</fullName>
    </submittedName>
</protein>
<evidence type="ECO:0000313" key="4">
    <source>
        <dbReference type="Proteomes" id="UP000297299"/>
    </source>
</evidence>
<dbReference type="OrthoDB" id="3555700at2759"/>
<evidence type="ECO:0000256" key="2">
    <source>
        <dbReference type="SAM" id="Phobius"/>
    </source>
</evidence>
<name>A0A4Y8CZZ9_9HELO</name>
<sequence>MSASTTTSTVSSAPIISSSSAPVISSSSTATSTTFSTPVIPSSSITVISSPPSSIPSISSSSNPTPSSSSSPSLSQISMSSSSTTLTPPAHHIASQTLSPSHISAEPSSLLQSATPIAIPPPTSTSISLLTQLQEALDFTSTLLGLFFVSLLTLLLIYWSTLYILRKTTGITPRDTSPLNQLQNKDKPQTQTKPPTEPSKPQIQVPLPPKKEVGFAPLPSDTEFVLSGKRAKEIKRRLCAIPQSPTSPTSPQSSSSPYTLFPDSQPWPKDGVNFIDLTSAPKLEREKVEQIAQATDLEGLGETTGKKKDDVLAETDLEFQRGVRDLTGDTDAIERRGGRSYGAL</sequence>
<keyword evidence="2" id="KW-0472">Membrane</keyword>